<protein>
    <submittedName>
        <fullName evidence="3">ABC transporter substrate-binding protein</fullName>
    </submittedName>
</protein>
<dbReference type="Proteomes" id="UP001589776">
    <property type="component" value="Unassembled WGS sequence"/>
</dbReference>
<accession>A0ABV6DSA8</accession>
<dbReference type="InterPro" id="IPR050490">
    <property type="entry name" value="Bact_solute-bd_prot1"/>
</dbReference>
<comment type="caution">
    <text evidence="3">The sequence shown here is derived from an EMBL/GenBank/DDBJ whole genome shotgun (WGS) entry which is preliminary data.</text>
</comment>
<reference evidence="3 4" key="1">
    <citation type="submission" date="2024-09" db="EMBL/GenBank/DDBJ databases">
        <authorList>
            <person name="Sun Q."/>
            <person name="Mori K."/>
        </authorList>
    </citation>
    <scope>NUCLEOTIDE SEQUENCE [LARGE SCALE GENOMIC DNA]</scope>
    <source>
        <strain evidence="3 4">CCM 7759</strain>
    </source>
</reference>
<evidence type="ECO:0000313" key="4">
    <source>
        <dbReference type="Proteomes" id="UP001589776"/>
    </source>
</evidence>
<keyword evidence="4" id="KW-1185">Reference proteome</keyword>
<name>A0ABV6DSA8_9BACL</name>
<evidence type="ECO:0000256" key="2">
    <source>
        <dbReference type="SAM" id="SignalP"/>
    </source>
</evidence>
<dbReference type="Gene3D" id="3.40.190.10">
    <property type="entry name" value="Periplasmic binding protein-like II"/>
    <property type="match status" value="2"/>
</dbReference>
<feature type="signal peptide" evidence="2">
    <location>
        <begin position="1"/>
        <end position="24"/>
    </location>
</feature>
<dbReference type="SUPFAM" id="SSF53850">
    <property type="entry name" value="Periplasmic binding protein-like II"/>
    <property type="match status" value="1"/>
</dbReference>
<dbReference type="PANTHER" id="PTHR43649:SF12">
    <property type="entry name" value="DIACETYLCHITOBIOSE BINDING PROTEIN DASA"/>
    <property type="match status" value="1"/>
</dbReference>
<proteinExistence type="predicted"/>
<dbReference type="PROSITE" id="PS51257">
    <property type="entry name" value="PROKAR_LIPOPROTEIN"/>
    <property type="match status" value="1"/>
</dbReference>
<gene>
    <name evidence="3" type="ORF">ACFFK0_24345</name>
</gene>
<sequence length="559" mass="62107">MKSTNWKKGTAGTAAVMAATVMLAGCGGEQSAAGSPAAQTPKQEAAAPAKRPEITVTMYDRGGVPASEGSYEDNRWTRWINQNGPVQVKYVPILRSDSTKKLNILFASGSAPDIIHEYNTPFRDNLYNQKQLLPLDDYLKHMPEYQKILDRYPQLKKAGTMSDGKLYYIGKMKEATPAHAFFIRTDWLKKLNLTMPTTTEELLKVAQAFAEQDPDGNGKKDTYGLNLSTYSQYGVNEMFGAQMSDSQLSWGLKDGKIGILWENDLAALTFKKALYAGGIIDKDFLNDKDGAKAKQDFLNGKLGIYMNGSTSWYDFPVNDVATLKKNVPGAEVDVLPYPKSPLGDYTGAIDNPIQMMTAFNAKAKDPVAAAQYINFMMKPETGSKIVNGDEGVHWKKDANGCPMPLDPQKVKNEVGYAGDYEIFLSRVDKCDFLVNKFDASKPEQKAALEMYKKAQDTYMNPGKQYAGIALTQYMPTFAGDLNVIHTTLHKQITDLYVKAMLSGDKYTPEQAVKDAQAAWEQAGGKKLEEDINTWYAKNKDTAFLIKDVWEIVKEQKQVK</sequence>
<dbReference type="RefSeq" id="WP_377472978.1">
    <property type="nucleotide sequence ID" value="NZ_JBHLWN010000098.1"/>
</dbReference>
<feature type="chain" id="PRO_5045494656" evidence="2">
    <location>
        <begin position="25"/>
        <end position="559"/>
    </location>
</feature>
<dbReference type="EMBL" id="JBHLWN010000098">
    <property type="protein sequence ID" value="MFC0215529.1"/>
    <property type="molecule type" value="Genomic_DNA"/>
</dbReference>
<keyword evidence="2" id="KW-0732">Signal</keyword>
<feature type="region of interest" description="Disordered" evidence="1">
    <location>
        <begin position="29"/>
        <end position="52"/>
    </location>
</feature>
<evidence type="ECO:0000313" key="3">
    <source>
        <dbReference type="EMBL" id="MFC0215529.1"/>
    </source>
</evidence>
<organism evidence="3 4">
    <name type="scientific">Paenibacillus chartarius</name>
    <dbReference type="NCBI Taxonomy" id="747481"/>
    <lineage>
        <taxon>Bacteria</taxon>
        <taxon>Bacillati</taxon>
        <taxon>Bacillota</taxon>
        <taxon>Bacilli</taxon>
        <taxon>Bacillales</taxon>
        <taxon>Paenibacillaceae</taxon>
        <taxon>Paenibacillus</taxon>
    </lineage>
</organism>
<dbReference type="PANTHER" id="PTHR43649">
    <property type="entry name" value="ARABINOSE-BINDING PROTEIN-RELATED"/>
    <property type="match status" value="1"/>
</dbReference>
<evidence type="ECO:0000256" key="1">
    <source>
        <dbReference type="SAM" id="MobiDB-lite"/>
    </source>
</evidence>